<keyword evidence="3" id="KW-0408">Iron</keyword>
<name>A0ABT0PM07_9GAMM</name>
<dbReference type="Proteomes" id="UP001203338">
    <property type="component" value="Unassembled WGS sequence"/>
</dbReference>
<evidence type="ECO:0000256" key="3">
    <source>
        <dbReference type="ARBA" id="ARBA00023004"/>
    </source>
</evidence>
<gene>
    <name evidence="6" type="ORF">M3P05_17725</name>
</gene>
<evidence type="ECO:0000256" key="1">
    <source>
        <dbReference type="ARBA" id="ARBA00022714"/>
    </source>
</evidence>
<accession>A0ABT0PM07</accession>
<dbReference type="SUPFAM" id="SSF50022">
    <property type="entry name" value="ISP domain"/>
    <property type="match status" value="1"/>
</dbReference>
<keyword evidence="7" id="KW-1185">Reference proteome</keyword>
<dbReference type="Gene3D" id="2.102.10.10">
    <property type="entry name" value="Rieske [2Fe-2S] iron-sulphur domain"/>
    <property type="match status" value="1"/>
</dbReference>
<comment type="caution">
    <text evidence="6">The sequence shown here is derived from an EMBL/GenBank/DDBJ whole genome shotgun (WGS) entry which is preliminary data.</text>
</comment>
<dbReference type="Pfam" id="PF00355">
    <property type="entry name" value="Rieske"/>
    <property type="match status" value="1"/>
</dbReference>
<dbReference type="InterPro" id="IPR017941">
    <property type="entry name" value="Rieske_2Fe-2S"/>
</dbReference>
<evidence type="ECO:0000313" key="6">
    <source>
        <dbReference type="EMBL" id="MCL6271762.1"/>
    </source>
</evidence>
<feature type="domain" description="Rieske" evidence="5">
    <location>
        <begin position="2"/>
        <end position="104"/>
    </location>
</feature>
<keyword evidence="4" id="KW-0411">Iron-sulfur</keyword>
<protein>
    <submittedName>
        <fullName evidence="6">Rieske (2Fe-2S) protein</fullName>
    </submittedName>
</protein>
<dbReference type="PROSITE" id="PS51296">
    <property type="entry name" value="RIESKE"/>
    <property type="match status" value="1"/>
</dbReference>
<evidence type="ECO:0000256" key="2">
    <source>
        <dbReference type="ARBA" id="ARBA00022723"/>
    </source>
</evidence>
<keyword evidence="2" id="KW-0479">Metal-binding</keyword>
<dbReference type="InterPro" id="IPR036922">
    <property type="entry name" value="Rieske_2Fe-2S_sf"/>
</dbReference>
<dbReference type="EMBL" id="JAMFLX010000032">
    <property type="protein sequence ID" value="MCL6271762.1"/>
    <property type="molecule type" value="Genomic_DNA"/>
</dbReference>
<evidence type="ECO:0000259" key="5">
    <source>
        <dbReference type="PROSITE" id="PS51296"/>
    </source>
</evidence>
<reference evidence="6 7" key="1">
    <citation type="submission" date="2022-05" db="EMBL/GenBank/DDBJ databases">
        <authorList>
            <person name="Park J.-S."/>
        </authorList>
    </citation>
    <scope>NUCLEOTIDE SEQUENCE [LARGE SCALE GENOMIC DNA]</scope>
    <source>
        <strain evidence="6 7">2012CJ34-2</strain>
    </source>
</reference>
<dbReference type="RefSeq" id="WP_249701406.1">
    <property type="nucleotide sequence ID" value="NZ_JAMFLX010000032.1"/>
</dbReference>
<sequence length="106" mass="11880">MHKLCAIDGISEPGSKGFDHSPKGPVFVVRYDGQIFVYANNCPHLGVNLEWEPDRFLDKEDRLIQCCMHGALFRIEDGECLSGPCVGDSLTPVPHEIKDNTIYLFD</sequence>
<organism evidence="6 7">
    <name type="scientific">Parendozoicomonas callyspongiae</name>
    <dbReference type="NCBI Taxonomy" id="2942213"/>
    <lineage>
        <taxon>Bacteria</taxon>
        <taxon>Pseudomonadati</taxon>
        <taxon>Pseudomonadota</taxon>
        <taxon>Gammaproteobacteria</taxon>
        <taxon>Oceanospirillales</taxon>
        <taxon>Endozoicomonadaceae</taxon>
        <taxon>Parendozoicomonas</taxon>
    </lineage>
</organism>
<evidence type="ECO:0000313" key="7">
    <source>
        <dbReference type="Proteomes" id="UP001203338"/>
    </source>
</evidence>
<proteinExistence type="predicted"/>
<dbReference type="CDD" id="cd03467">
    <property type="entry name" value="Rieske"/>
    <property type="match status" value="1"/>
</dbReference>
<evidence type="ECO:0000256" key="4">
    <source>
        <dbReference type="ARBA" id="ARBA00023014"/>
    </source>
</evidence>
<dbReference type="PANTHER" id="PTHR40261">
    <property type="match status" value="1"/>
</dbReference>
<dbReference type="PANTHER" id="PTHR40261:SF1">
    <property type="entry name" value="RIESKE DOMAIN-CONTAINING PROTEIN"/>
    <property type="match status" value="1"/>
</dbReference>
<keyword evidence="1" id="KW-0001">2Fe-2S</keyword>